<accession>A0ABP5I0U6</accession>
<dbReference type="SUPFAM" id="SSF53756">
    <property type="entry name" value="UDP-Glycosyltransferase/glycogen phosphorylase"/>
    <property type="match status" value="1"/>
</dbReference>
<comment type="caution">
    <text evidence="1">The sequence shown here is derived from an EMBL/GenBank/DDBJ whole genome shotgun (WGS) entry which is preliminary data.</text>
</comment>
<gene>
    <name evidence="1" type="ORF">GCM10009801_57380</name>
</gene>
<dbReference type="EMBL" id="BAAAPE010000013">
    <property type="protein sequence ID" value="GAA2091426.1"/>
    <property type="molecule type" value="Genomic_DNA"/>
</dbReference>
<evidence type="ECO:0000313" key="1">
    <source>
        <dbReference type="EMBL" id="GAA2091426.1"/>
    </source>
</evidence>
<proteinExistence type="predicted"/>
<name>A0ABP5I0U6_9ACTN</name>
<dbReference type="Proteomes" id="UP001500016">
    <property type="component" value="Unassembled WGS sequence"/>
</dbReference>
<sequence>MIEVLLVAGDTPREGALASSVAALRERGARVRIAGYVDPVLLPSELRRVEVVRLPWERPARSSAVARRMWQHTRGDGVLRRHAREADVLVALDPKSVYTVWQLAQRNVRADAVHGVSPALAAVESRAAGRTRGAAAYPSLVPALHAAALSRRVGRGMLKGCARAVRFPFTRRVLRTGAGARTWRYALAVPGIPDGLRARAARGIARRLRQAGRPMGAALALNDVARRVRTPRLRGELLVDAAAEELRAGRDTARVADGVTSALAAADRHHARGAHKQTATWLLRALNLLFHRQRHLDALASPLASNPEGYLNPWYAGRAARAVLAPRGRAAPAAAPLRGRPLRLLTVTSGNANFMPLLQDELAADSRVETRALDLAQHPQLRHLTVAPHRRLETALRGGDTEYGRLTERLLRPYLDWADTAFIEWCAPQAALLTSLDPGTTRMVIRLHSYELFTLWPQLTDFSRVDDVVFIADHVRDLARDVLPALRGEHAPRLHMLHNALDLGRFARPKDDTARFTLGLVGATQVVKDPRWALDVVRLLRRHDPRYRLLIASGPLNPRVGAGARAYNELLERDFAELEPSGAVRRLGARDDMPAEFARMGVVLSSSVREGSHCAVMEGAASGAVPVVRDWPFFAERPTGARTFWPGEWVVAGPEEAAERILAVTGTEETWRAAGAAAARHALETWDWPVVRPSYEELLFGA</sequence>
<protein>
    <recommendedName>
        <fullName evidence="3">Glycosyl transferase</fullName>
    </recommendedName>
</protein>
<dbReference type="Gene3D" id="3.40.50.2000">
    <property type="entry name" value="Glycogen Phosphorylase B"/>
    <property type="match status" value="1"/>
</dbReference>
<dbReference type="Pfam" id="PF13692">
    <property type="entry name" value="Glyco_trans_1_4"/>
    <property type="match status" value="1"/>
</dbReference>
<dbReference type="RefSeq" id="WP_344532188.1">
    <property type="nucleotide sequence ID" value="NZ_BAAAPE010000013.1"/>
</dbReference>
<evidence type="ECO:0008006" key="3">
    <source>
        <dbReference type="Google" id="ProtNLM"/>
    </source>
</evidence>
<keyword evidence="2" id="KW-1185">Reference proteome</keyword>
<reference evidence="2" key="1">
    <citation type="journal article" date="2019" name="Int. J. Syst. Evol. Microbiol.">
        <title>The Global Catalogue of Microorganisms (GCM) 10K type strain sequencing project: providing services to taxonomists for standard genome sequencing and annotation.</title>
        <authorList>
            <consortium name="The Broad Institute Genomics Platform"/>
            <consortium name="The Broad Institute Genome Sequencing Center for Infectious Disease"/>
            <person name="Wu L."/>
            <person name="Ma J."/>
        </authorList>
    </citation>
    <scope>NUCLEOTIDE SEQUENCE [LARGE SCALE GENOMIC DNA]</scope>
    <source>
        <strain evidence="2">JCM 15478</strain>
    </source>
</reference>
<organism evidence="1 2">
    <name type="scientific">Streptomyces albiaxialis</name>
    <dbReference type="NCBI Taxonomy" id="329523"/>
    <lineage>
        <taxon>Bacteria</taxon>
        <taxon>Bacillati</taxon>
        <taxon>Actinomycetota</taxon>
        <taxon>Actinomycetes</taxon>
        <taxon>Kitasatosporales</taxon>
        <taxon>Streptomycetaceae</taxon>
        <taxon>Streptomyces</taxon>
    </lineage>
</organism>
<evidence type="ECO:0000313" key="2">
    <source>
        <dbReference type="Proteomes" id="UP001500016"/>
    </source>
</evidence>